<dbReference type="AlphaFoldDB" id="A0A0B5QDG8"/>
<gene>
    <name evidence="7" type="ORF">B0H41_000707</name>
    <name evidence="10" type="ORF">CBEIBR21_15105</name>
    <name evidence="9" type="ORF">CLBCK_41070</name>
    <name evidence="8" type="ORF">DFH45_003989</name>
    <name evidence="6" type="ORF">HF849_23470</name>
    <name evidence="5" type="ORF">IS491_15350</name>
    <name evidence="4" type="ORF">LF65_03700</name>
</gene>
<evidence type="ECO:0000256" key="1">
    <source>
        <dbReference type="ARBA" id="ARBA00007118"/>
    </source>
</evidence>
<dbReference type="Proteomes" id="UP001193748">
    <property type="component" value="Unassembled WGS sequence"/>
</dbReference>
<dbReference type="GO" id="GO:0016491">
    <property type="term" value="F:oxidoreductase activity"/>
    <property type="evidence" value="ECO:0007669"/>
    <property type="project" value="UniProtKB-KW"/>
</dbReference>
<name>A0A0B5QDG8_CLOBE</name>
<evidence type="ECO:0000313" key="10">
    <source>
        <dbReference type="EMBL" id="OOP72273.1"/>
    </source>
</evidence>
<evidence type="ECO:0000256" key="2">
    <source>
        <dbReference type="ARBA" id="ARBA00023002"/>
    </source>
</evidence>
<evidence type="ECO:0000313" key="8">
    <source>
        <dbReference type="EMBL" id="NRV11026.1"/>
    </source>
</evidence>
<dbReference type="EMBL" id="CP010086">
    <property type="protein sequence ID" value="AJH00255.1"/>
    <property type="molecule type" value="Genomic_DNA"/>
</dbReference>
<evidence type="ECO:0000313" key="11">
    <source>
        <dbReference type="Proteomes" id="UP000031866"/>
    </source>
</evidence>
<dbReference type="Pfam" id="PF00881">
    <property type="entry name" value="Nitroreductase"/>
    <property type="match status" value="1"/>
</dbReference>
<reference evidence="5" key="8">
    <citation type="submission" date="2020-11" db="EMBL/GenBank/DDBJ databases">
        <authorList>
            <person name="Thieme N."/>
            <person name="Liebl W."/>
            <person name="Zverlov V."/>
        </authorList>
    </citation>
    <scope>NUCLEOTIDE SEQUENCE</scope>
    <source>
        <strain evidence="5">NT08</strain>
    </source>
</reference>
<sequence length="187" mass="21204">MKTVLEVIKERRSIRFFKEEQIKKEELEKILEAGLWAPCAGNLQAVKFVVVQDKRLNDELGKINRELFGAARRNDKSSGSIADDDSIKSAFYKAPVVIYLFAPDNYPYAIHDCCVASQNIMLEAAEINIGSVCISRGEKTFETELGKKSKEKWGLDSTYKCHSIIPLGYISKNGKPQPRKENRIIFD</sequence>
<dbReference type="Proteomes" id="UP000031866">
    <property type="component" value="Chromosome"/>
</dbReference>
<reference evidence="11" key="1">
    <citation type="submission" date="2014-12" db="EMBL/GenBank/DDBJ databases">
        <title>Genome sequence of Clostridium beijerinckii strain 59B.</title>
        <authorList>
            <person name="Little G.T."/>
            <person name="Minton N.P."/>
        </authorList>
    </citation>
    <scope>NUCLEOTIDE SEQUENCE [LARGE SCALE GENOMIC DNA]</scope>
    <source>
        <strain evidence="11">59B</strain>
    </source>
</reference>
<evidence type="ECO:0000313" key="4">
    <source>
        <dbReference type="EMBL" id="AJH00255.1"/>
    </source>
</evidence>
<feature type="domain" description="Nitroreductase" evidence="3">
    <location>
        <begin position="8"/>
        <end position="169"/>
    </location>
</feature>
<dbReference type="Proteomes" id="UP000190959">
    <property type="component" value="Unassembled WGS sequence"/>
</dbReference>
<dbReference type="RefSeq" id="WP_012059396.1">
    <property type="nucleotide sequence ID" value="NZ_CP010086.2"/>
</dbReference>
<dbReference type="Gene3D" id="3.40.109.10">
    <property type="entry name" value="NADH Oxidase"/>
    <property type="match status" value="1"/>
</dbReference>
<reference evidence="7" key="7">
    <citation type="submission" date="2020-05" db="EMBL/GenBank/DDBJ databases">
        <authorList>
            <person name="Brown S."/>
            <person name="Huntemann M."/>
            <person name="Clum A."/>
            <person name="Spunde A."/>
            <person name="Palaniappan K."/>
            <person name="Ritter S."/>
            <person name="Mikhailova N."/>
            <person name="Chen I.-M."/>
            <person name="Stamatis D."/>
            <person name="Reddy T."/>
            <person name="O'Malley R."/>
            <person name="Daum C."/>
            <person name="Shapiro N."/>
            <person name="Ivanova N."/>
            <person name="Kyrpides N."/>
            <person name="Woyke T."/>
        </authorList>
    </citation>
    <scope>NUCLEOTIDE SEQUENCE</scope>
    <source>
        <strain evidence="7">DJ080</strain>
    </source>
</reference>
<keyword evidence="2 9" id="KW-0560">Oxidoreductase</keyword>
<evidence type="ECO:0000313" key="5">
    <source>
        <dbReference type="EMBL" id="MBF7810017.1"/>
    </source>
</evidence>
<dbReference type="PANTHER" id="PTHR43673:SF10">
    <property type="entry name" value="NADH DEHYDROGENASE_NAD(P)H NITROREDUCTASE XCC3605-RELATED"/>
    <property type="match status" value="1"/>
</dbReference>
<dbReference type="EMBL" id="JABSWW010000001">
    <property type="protein sequence ID" value="NRT87028.1"/>
    <property type="molecule type" value="Genomic_DNA"/>
</dbReference>
<dbReference type="SUPFAM" id="SSF55469">
    <property type="entry name" value="FMN-dependent nitroreductase-like"/>
    <property type="match status" value="1"/>
</dbReference>
<dbReference type="Proteomes" id="UP000821656">
    <property type="component" value="Unassembled WGS sequence"/>
</dbReference>
<evidence type="ECO:0000313" key="7">
    <source>
        <dbReference type="EMBL" id="NRT87028.1"/>
    </source>
</evidence>
<organism evidence="4 11">
    <name type="scientific">Clostridium beijerinckii</name>
    <name type="common">Clostridium MP</name>
    <dbReference type="NCBI Taxonomy" id="1520"/>
    <lineage>
        <taxon>Bacteria</taxon>
        <taxon>Bacillati</taxon>
        <taxon>Bacillota</taxon>
        <taxon>Clostridia</taxon>
        <taxon>Eubacteriales</taxon>
        <taxon>Clostridiaceae</taxon>
        <taxon>Clostridium</taxon>
    </lineage>
</organism>
<evidence type="ECO:0000313" key="9">
    <source>
        <dbReference type="EMBL" id="OOM58024.1"/>
    </source>
</evidence>
<evidence type="ECO:0000313" key="13">
    <source>
        <dbReference type="Proteomes" id="UP000190973"/>
    </source>
</evidence>
<dbReference type="KEGG" id="cbei:LF65_03700"/>
<dbReference type="InterPro" id="IPR000415">
    <property type="entry name" value="Nitroreductase-like"/>
</dbReference>
<dbReference type="EMBL" id="JABAGD010000069">
    <property type="protein sequence ID" value="NMF07637.1"/>
    <property type="molecule type" value="Genomic_DNA"/>
</dbReference>
<dbReference type="EMBL" id="JADOEF010000001">
    <property type="protein sequence ID" value="MBF7810017.1"/>
    <property type="molecule type" value="Genomic_DNA"/>
</dbReference>
<reference evidence="4" key="2">
    <citation type="submission" date="2016-02" db="EMBL/GenBank/DDBJ databases">
        <title>Genome sequence of Clostridium beijerinckii strain 59B.</title>
        <authorList>
            <person name="Little G.T."/>
            <person name="Minton N.P."/>
        </authorList>
    </citation>
    <scope>NUCLEOTIDE SEQUENCE</scope>
    <source>
        <strain evidence="4">NCIMB 14988</strain>
    </source>
</reference>
<accession>A0A0B5QDG8</accession>
<dbReference type="EMBL" id="JABSXK010000001">
    <property type="protein sequence ID" value="NRV11026.1"/>
    <property type="molecule type" value="Genomic_DNA"/>
</dbReference>
<comment type="similarity">
    <text evidence="1">Belongs to the nitroreductase family.</text>
</comment>
<evidence type="ECO:0000259" key="3">
    <source>
        <dbReference type="Pfam" id="PF00881"/>
    </source>
</evidence>
<reference evidence="6 14" key="5">
    <citation type="submission" date="2020-04" db="EMBL/GenBank/DDBJ databases">
        <authorList>
            <person name="Hitch T.C.A."/>
            <person name="Wylensek D."/>
            <person name="Clavel T."/>
        </authorList>
    </citation>
    <scope>NUCLEOTIDE SEQUENCE [LARGE SCALE GENOMIC DNA]</scope>
    <source>
        <strain evidence="6 14">WB01_NA02</strain>
    </source>
</reference>
<reference evidence="7" key="9">
    <citation type="journal article" date="2022" name="Nat. Biotechnol.">
        <title>Carbon-negative production of acetone and isopropanol by gas fermentation at industrial pilot scale.</title>
        <authorList>
            <person name="Liew F.E."/>
            <person name="Nogle R."/>
            <person name="Abdalla T."/>
            <person name="Rasor B.J."/>
            <person name="Canter C."/>
            <person name="Jensen R.O."/>
            <person name="Wang L."/>
            <person name="Strutz J."/>
            <person name="Chirania P."/>
            <person name="De Tissera S."/>
            <person name="Mueller A.P."/>
            <person name="Ruan Z."/>
            <person name="Gao A."/>
            <person name="Tran L."/>
            <person name="Engle N.L."/>
            <person name="Bromley J.C."/>
            <person name="Daniell J."/>
            <person name="Conrado R."/>
            <person name="Tschaplinski T.J."/>
            <person name="Giannone R.J."/>
            <person name="Hettich R.L."/>
            <person name="Karim A.S."/>
            <person name="Simpson S.D."/>
            <person name="Brown S.D."/>
            <person name="Leang C."/>
            <person name="Jewett M.C."/>
            <person name="Kopke M."/>
        </authorList>
    </citation>
    <scope>NUCLEOTIDE SEQUENCE</scope>
    <source>
        <strain evidence="7">DJ080</strain>
    </source>
</reference>
<dbReference type="OMA" id="TIDCALA"/>
<dbReference type="Proteomes" id="UP000190973">
    <property type="component" value="Unassembled WGS sequence"/>
</dbReference>
<reference evidence="8" key="6">
    <citation type="submission" date="2020-05" db="EMBL/GenBank/DDBJ databases">
        <title>Genomic insights into acetone-butanol-ethanol (ABE) fermentation by sequencing solventogenic clostridia strains.</title>
        <authorList>
            <person name="Brown S."/>
        </authorList>
    </citation>
    <scope>NUCLEOTIDE SEQUENCE</scope>
    <source>
        <strain evidence="8">DJ126</strain>
    </source>
</reference>
<dbReference type="Proteomes" id="UP000587880">
    <property type="component" value="Unassembled WGS sequence"/>
</dbReference>
<dbReference type="Proteomes" id="UP000631418">
    <property type="component" value="Unassembled WGS sequence"/>
</dbReference>
<dbReference type="EC" id="1.-.-.-" evidence="9"/>
<proteinExistence type="inferred from homology"/>
<reference evidence="10 12" key="4">
    <citation type="submission" date="2017-02" db="EMBL/GenBank/DDBJ databases">
        <title>Genome sequence of Clostridium beijerinckii Br21.</title>
        <authorList>
            <person name="Fonseca B.C."/>
            <person name="Guazzaroni M.E."/>
            <person name="Riano-Pachon D.M."/>
            <person name="Reginatto V."/>
        </authorList>
    </citation>
    <scope>NUCLEOTIDE SEQUENCE [LARGE SCALE GENOMIC DNA]</scope>
    <source>
        <strain evidence="10 12">Br21</strain>
    </source>
</reference>
<dbReference type="PANTHER" id="PTHR43673">
    <property type="entry name" value="NAD(P)H NITROREDUCTASE YDGI-RELATED"/>
    <property type="match status" value="1"/>
</dbReference>
<dbReference type="EMBL" id="MWMH01000005">
    <property type="protein sequence ID" value="OOP72273.1"/>
    <property type="molecule type" value="Genomic_DNA"/>
</dbReference>
<dbReference type="InterPro" id="IPR029479">
    <property type="entry name" value="Nitroreductase"/>
</dbReference>
<dbReference type="EMBL" id="LZZI01000107">
    <property type="protein sequence ID" value="OOM58024.1"/>
    <property type="molecule type" value="Genomic_DNA"/>
</dbReference>
<evidence type="ECO:0000313" key="6">
    <source>
        <dbReference type="EMBL" id="NMF07637.1"/>
    </source>
</evidence>
<reference evidence="9 13" key="3">
    <citation type="submission" date="2016-05" db="EMBL/GenBank/DDBJ databases">
        <title>Microbial solvent formation.</title>
        <authorList>
            <person name="Poehlein A."/>
            <person name="Montoya Solano J.D."/>
            <person name="Flitsch S."/>
            <person name="Krabben P."/>
            <person name="Duerre P."/>
            <person name="Daniel R."/>
        </authorList>
    </citation>
    <scope>NUCLEOTIDE SEQUENCE [LARGE SCALE GENOMIC DNA]</scope>
    <source>
        <strain evidence="9 13">DSM 53</strain>
    </source>
</reference>
<dbReference type="STRING" id="1520.LF65_03700"/>
<evidence type="ECO:0000313" key="12">
    <source>
        <dbReference type="Proteomes" id="UP000190959"/>
    </source>
</evidence>
<evidence type="ECO:0000313" key="14">
    <source>
        <dbReference type="Proteomes" id="UP000587880"/>
    </source>
</evidence>
<protein>
    <submittedName>
        <fullName evidence="4 5">Nitroreductase</fullName>
    </submittedName>
    <submittedName>
        <fullName evidence="9">Putative NAD(P)H nitroreductase</fullName>
        <ecNumber evidence="9">1.-.-.-</ecNumber>
    </submittedName>
</protein>
<dbReference type="OrthoDB" id="9783470at2"/>